<dbReference type="EMBL" id="GIFC01006539">
    <property type="protein sequence ID" value="MXU88622.1"/>
    <property type="molecule type" value="Transcribed_RNA"/>
</dbReference>
<dbReference type="AlphaFoldDB" id="A0A6B0U7R4"/>
<feature type="compositionally biased region" description="Polar residues" evidence="1">
    <location>
        <begin position="63"/>
        <end position="75"/>
    </location>
</feature>
<feature type="compositionally biased region" description="Polar residues" evidence="1">
    <location>
        <begin position="46"/>
        <end position="56"/>
    </location>
</feature>
<feature type="compositionally biased region" description="Polar residues" evidence="1">
    <location>
        <begin position="30"/>
        <end position="39"/>
    </location>
</feature>
<accession>A0A6B0U7R4</accession>
<evidence type="ECO:0000256" key="1">
    <source>
        <dbReference type="SAM" id="MobiDB-lite"/>
    </source>
</evidence>
<sequence>MLRKASNLAAVGPLVLATPVSEEQSPLAKLSSSDTTSATLPCKGRQSFNGGNNTLAPNDISLAPTTVPTGSAPRQSFNTAVRTSCTKTGFIHTFHQTLVVEKG</sequence>
<name>A0A6B0U7R4_IXORI</name>
<organism evidence="2">
    <name type="scientific">Ixodes ricinus</name>
    <name type="common">Common tick</name>
    <name type="synonym">Acarus ricinus</name>
    <dbReference type="NCBI Taxonomy" id="34613"/>
    <lineage>
        <taxon>Eukaryota</taxon>
        <taxon>Metazoa</taxon>
        <taxon>Ecdysozoa</taxon>
        <taxon>Arthropoda</taxon>
        <taxon>Chelicerata</taxon>
        <taxon>Arachnida</taxon>
        <taxon>Acari</taxon>
        <taxon>Parasitiformes</taxon>
        <taxon>Ixodida</taxon>
        <taxon>Ixodoidea</taxon>
        <taxon>Ixodidae</taxon>
        <taxon>Ixodinae</taxon>
        <taxon>Ixodes</taxon>
    </lineage>
</organism>
<evidence type="ECO:0000313" key="2">
    <source>
        <dbReference type="EMBL" id="MXU88622.1"/>
    </source>
</evidence>
<reference evidence="2" key="1">
    <citation type="submission" date="2019-12" db="EMBL/GenBank/DDBJ databases">
        <title>An insight into the sialome of adult female Ixodes ricinus ticks feeding for 6 days.</title>
        <authorList>
            <person name="Perner J."/>
            <person name="Ribeiro J.M.C."/>
        </authorList>
    </citation>
    <scope>NUCLEOTIDE SEQUENCE</scope>
    <source>
        <strain evidence="2">Semi-engorged</strain>
        <tissue evidence="2">Salivary glands</tissue>
    </source>
</reference>
<feature type="region of interest" description="Disordered" evidence="1">
    <location>
        <begin position="20"/>
        <end position="75"/>
    </location>
</feature>
<protein>
    <submittedName>
        <fullName evidence="2">Putative secreted protein</fullName>
    </submittedName>
</protein>
<proteinExistence type="predicted"/>